<sequence>MQANDVRVLKGAVIPTAAAGAVVILATALLSGAKGALGAAIGLLVVAVFFTISLVAVSSASRVSPVVMMVTAIATYAVKVLIIMALLKVFESATAFEPRAFGWSAIICTVVWTAGEMRGFVKTKMLYVDPSAAVPGQGGPR</sequence>
<feature type="transmembrane region" description="Helical" evidence="1">
    <location>
        <begin position="36"/>
        <end position="57"/>
    </location>
</feature>
<dbReference type="EMBL" id="JBHTEE010000001">
    <property type="protein sequence ID" value="MFC7602918.1"/>
    <property type="molecule type" value="Genomic_DNA"/>
</dbReference>
<keyword evidence="1" id="KW-1133">Transmembrane helix</keyword>
<gene>
    <name evidence="2" type="ORF">ACFQVD_22700</name>
</gene>
<keyword evidence="1" id="KW-0812">Transmembrane</keyword>
<dbReference type="RefSeq" id="WP_343975665.1">
    <property type="nucleotide sequence ID" value="NZ_BAAAGK010000132.1"/>
</dbReference>
<comment type="caution">
    <text evidence="2">The sequence shown here is derived from an EMBL/GenBank/DDBJ whole genome shotgun (WGS) entry which is preliminary data.</text>
</comment>
<organism evidence="2 3">
    <name type="scientific">Streptosporangium amethystogenes subsp. fukuiense</name>
    <dbReference type="NCBI Taxonomy" id="698418"/>
    <lineage>
        <taxon>Bacteria</taxon>
        <taxon>Bacillati</taxon>
        <taxon>Actinomycetota</taxon>
        <taxon>Actinomycetes</taxon>
        <taxon>Streptosporangiales</taxon>
        <taxon>Streptosporangiaceae</taxon>
        <taxon>Streptosporangium</taxon>
    </lineage>
</organism>
<feature type="transmembrane region" description="Helical" evidence="1">
    <location>
        <begin position="99"/>
        <end position="115"/>
    </location>
</feature>
<evidence type="ECO:0000256" key="1">
    <source>
        <dbReference type="SAM" id="Phobius"/>
    </source>
</evidence>
<name>A0ABW2T2P1_9ACTN</name>
<evidence type="ECO:0000313" key="3">
    <source>
        <dbReference type="Proteomes" id="UP001596514"/>
    </source>
</evidence>
<reference evidence="3" key="1">
    <citation type="journal article" date="2019" name="Int. J. Syst. Evol. Microbiol.">
        <title>The Global Catalogue of Microorganisms (GCM) 10K type strain sequencing project: providing services to taxonomists for standard genome sequencing and annotation.</title>
        <authorList>
            <consortium name="The Broad Institute Genomics Platform"/>
            <consortium name="The Broad Institute Genome Sequencing Center for Infectious Disease"/>
            <person name="Wu L."/>
            <person name="Ma J."/>
        </authorList>
    </citation>
    <scope>NUCLEOTIDE SEQUENCE [LARGE SCALE GENOMIC DNA]</scope>
    <source>
        <strain evidence="3">JCM 10083</strain>
    </source>
</reference>
<proteinExistence type="predicted"/>
<evidence type="ECO:0000313" key="2">
    <source>
        <dbReference type="EMBL" id="MFC7602918.1"/>
    </source>
</evidence>
<dbReference type="Proteomes" id="UP001596514">
    <property type="component" value="Unassembled WGS sequence"/>
</dbReference>
<evidence type="ECO:0008006" key="4">
    <source>
        <dbReference type="Google" id="ProtNLM"/>
    </source>
</evidence>
<feature type="transmembrane region" description="Helical" evidence="1">
    <location>
        <begin position="66"/>
        <end position="87"/>
    </location>
</feature>
<keyword evidence="1" id="KW-0472">Membrane</keyword>
<keyword evidence="3" id="KW-1185">Reference proteome</keyword>
<feature type="transmembrane region" description="Helical" evidence="1">
    <location>
        <begin position="12"/>
        <end position="30"/>
    </location>
</feature>
<protein>
    <recommendedName>
        <fullName evidence="4">ATP synthase protein I</fullName>
    </recommendedName>
</protein>
<accession>A0ABW2T2P1</accession>